<keyword evidence="2" id="KW-1185">Reference proteome</keyword>
<organism evidence="1 2">
    <name type="scientific">Candidatus Electronema aureum</name>
    <dbReference type="NCBI Taxonomy" id="2005002"/>
    <lineage>
        <taxon>Bacteria</taxon>
        <taxon>Pseudomonadati</taxon>
        <taxon>Thermodesulfobacteriota</taxon>
        <taxon>Desulfobulbia</taxon>
        <taxon>Desulfobulbales</taxon>
        <taxon>Desulfobulbaceae</taxon>
        <taxon>Candidatus Electronema</taxon>
    </lineage>
</organism>
<evidence type="ECO:0000313" key="1">
    <source>
        <dbReference type="EMBL" id="TAA74731.1"/>
    </source>
</evidence>
<comment type="caution">
    <text evidence="1">The sequence shown here is derived from an EMBL/GenBank/DDBJ whole genome shotgun (WGS) entry which is preliminary data.</text>
</comment>
<dbReference type="Proteomes" id="UP000316238">
    <property type="component" value="Unassembled WGS sequence"/>
</dbReference>
<name>A0A521G1J0_9BACT</name>
<sequence>MSEGGRAGAAVQITANGTYTLPGFADSALTSLNVTVNNYADLVKMIRSGYSGRLVDVLVMKTQ</sequence>
<evidence type="ECO:0000313" key="2">
    <source>
        <dbReference type="Proteomes" id="UP000316238"/>
    </source>
</evidence>
<accession>A0A521G1J0</accession>
<protein>
    <submittedName>
        <fullName evidence="1">Uncharacterized protein</fullName>
    </submittedName>
</protein>
<gene>
    <name evidence="1" type="ORF">CDV28_1185</name>
</gene>
<proteinExistence type="predicted"/>
<reference evidence="1" key="1">
    <citation type="submission" date="2017-07" db="EMBL/GenBank/DDBJ databases">
        <title>The cable genome - Insights into the physiology and evolution of filamentous bacteria capable of sulfide oxidation via long distance electron transfer.</title>
        <authorList>
            <person name="Thorup C."/>
            <person name="Bjerg J.T."/>
            <person name="Schreiber L."/>
            <person name="Nielsen L.P."/>
            <person name="Kjeldsen K.U."/>
            <person name="Boesen T."/>
            <person name="Boggild A."/>
            <person name="Meysman F."/>
            <person name="Geelhoed J."/>
            <person name="Schramm A."/>
        </authorList>
    </citation>
    <scope>NUCLEOTIDE SEQUENCE [LARGE SCALE GENOMIC DNA]</scope>
    <source>
        <strain evidence="1">GS</strain>
    </source>
</reference>
<dbReference type="AlphaFoldDB" id="A0A521G1J0"/>
<dbReference type="EMBL" id="NQJD01000018">
    <property type="protein sequence ID" value="TAA74731.1"/>
    <property type="molecule type" value="Genomic_DNA"/>
</dbReference>